<evidence type="ECO:0000256" key="1">
    <source>
        <dbReference type="ARBA" id="ARBA00004651"/>
    </source>
</evidence>
<feature type="transmembrane region" description="Helical" evidence="6">
    <location>
        <begin position="95"/>
        <end position="114"/>
    </location>
</feature>
<organism evidence="7 8">
    <name type="scientific">Azonexus hydrophilus</name>
    <dbReference type="NCBI Taxonomy" id="418702"/>
    <lineage>
        <taxon>Bacteria</taxon>
        <taxon>Pseudomonadati</taxon>
        <taxon>Pseudomonadota</taxon>
        <taxon>Betaproteobacteria</taxon>
        <taxon>Rhodocyclales</taxon>
        <taxon>Azonexaceae</taxon>
        <taxon>Azonexus</taxon>
    </lineage>
</organism>
<keyword evidence="8" id="KW-1185">Reference proteome</keyword>
<keyword evidence="2" id="KW-1003">Cell membrane</keyword>
<sequence>MIDSRLTPLPLLAFALRTGRGFHRNQGLLLAGAIAYYALLSLLPLLILSVVGLSHLVERSVLLDTIAFYLDWLLPSLADGLVADIAGFLDRRTTISLVMLGTLLFFSSLAFSVLEKAMAVIFAHRGKDQERHALVSAILPYCLVIVLGIALLLLTLGTLALQTLAGENLVLLGQRWSLSGVAGFLFPFLGVALISLVLAAIYLIVPVGRTRLRHALLGGLAGALLWEVLRHGLIWYFATISKIGVVYGSLATAVVLLFFMELAAVLLLLGAQVIAELEQSAAAE</sequence>
<proteinExistence type="predicted"/>
<reference evidence="7 8" key="1">
    <citation type="submission" date="2024-04" db="EMBL/GenBank/DDBJ databases">
        <title>Dissimilatory iodate-reducing microorganisms contribute to the enrichment of iodine in groundwater.</title>
        <authorList>
            <person name="Jiang Z."/>
        </authorList>
    </citation>
    <scope>NUCLEOTIDE SEQUENCE [LARGE SCALE GENOMIC DNA]</scope>
    <source>
        <strain evidence="7 8">NCP973</strain>
    </source>
</reference>
<gene>
    <name evidence="7" type="ORF">AADV58_01820</name>
</gene>
<dbReference type="InterPro" id="IPR017039">
    <property type="entry name" value="Virul_fac_BrkB"/>
</dbReference>
<dbReference type="PIRSF" id="PIRSF035875">
    <property type="entry name" value="RNase_BN"/>
    <property type="match status" value="1"/>
</dbReference>
<feature type="transmembrane region" description="Helical" evidence="6">
    <location>
        <begin position="134"/>
        <end position="161"/>
    </location>
</feature>
<evidence type="ECO:0000256" key="5">
    <source>
        <dbReference type="ARBA" id="ARBA00023136"/>
    </source>
</evidence>
<keyword evidence="5 6" id="KW-0472">Membrane</keyword>
<feature type="transmembrane region" description="Helical" evidence="6">
    <location>
        <begin position="217"/>
        <end position="238"/>
    </location>
</feature>
<dbReference type="EMBL" id="CP151406">
    <property type="protein sequence ID" value="WZJ21908.1"/>
    <property type="molecule type" value="Genomic_DNA"/>
</dbReference>
<name>A0ABZ2XH12_9RHOO</name>
<feature type="transmembrane region" description="Helical" evidence="6">
    <location>
        <begin position="37"/>
        <end position="57"/>
    </location>
</feature>
<keyword evidence="3 6" id="KW-0812">Transmembrane</keyword>
<dbReference type="PANTHER" id="PTHR30213">
    <property type="entry name" value="INNER MEMBRANE PROTEIN YHJD"/>
    <property type="match status" value="1"/>
</dbReference>
<dbReference type="RefSeq" id="WP_341743923.1">
    <property type="nucleotide sequence ID" value="NZ_CP151406.1"/>
</dbReference>
<dbReference type="PANTHER" id="PTHR30213:SF0">
    <property type="entry name" value="UPF0761 MEMBRANE PROTEIN YIHY"/>
    <property type="match status" value="1"/>
</dbReference>
<accession>A0ABZ2XH12</accession>
<dbReference type="Pfam" id="PF03631">
    <property type="entry name" value="Virul_fac_BrkB"/>
    <property type="match status" value="1"/>
</dbReference>
<evidence type="ECO:0000256" key="6">
    <source>
        <dbReference type="SAM" id="Phobius"/>
    </source>
</evidence>
<evidence type="ECO:0000313" key="8">
    <source>
        <dbReference type="Proteomes" id="UP001479520"/>
    </source>
</evidence>
<evidence type="ECO:0000256" key="3">
    <source>
        <dbReference type="ARBA" id="ARBA00022692"/>
    </source>
</evidence>
<protein>
    <submittedName>
        <fullName evidence="7">YhjD/YihY/BrkB family envelope integrity protein</fullName>
    </submittedName>
</protein>
<comment type="subcellular location">
    <subcellularLocation>
        <location evidence="1">Cell membrane</location>
        <topology evidence="1">Multi-pass membrane protein</topology>
    </subcellularLocation>
</comment>
<evidence type="ECO:0000313" key="7">
    <source>
        <dbReference type="EMBL" id="WZJ21908.1"/>
    </source>
</evidence>
<keyword evidence="4 6" id="KW-1133">Transmembrane helix</keyword>
<feature type="transmembrane region" description="Helical" evidence="6">
    <location>
        <begin position="244"/>
        <end position="269"/>
    </location>
</feature>
<evidence type="ECO:0000256" key="2">
    <source>
        <dbReference type="ARBA" id="ARBA00022475"/>
    </source>
</evidence>
<dbReference type="NCBIfam" id="TIGR00765">
    <property type="entry name" value="yihY_not_rbn"/>
    <property type="match status" value="1"/>
</dbReference>
<feature type="transmembrane region" description="Helical" evidence="6">
    <location>
        <begin position="181"/>
        <end position="205"/>
    </location>
</feature>
<dbReference type="Proteomes" id="UP001479520">
    <property type="component" value="Chromosome"/>
</dbReference>
<evidence type="ECO:0000256" key="4">
    <source>
        <dbReference type="ARBA" id="ARBA00022989"/>
    </source>
</evidence>